<evidence type="ECO:0000256" key="4">
    <source>
        <dbReference type="PIRSR" id="PIRSR613078-2"/>
    </source>
</evidence>
<keyword evidence="1" id="KW-0324">Glycolysis</keyword>
<dbReference type="SMART" id="SM00855">
    <property type="entry name" value="PGAM"/>
    <property type="match status" value="1"/>
</dbReference>
<feature type="binding site" evidence="4">
    <location>
        <begin position="7"/>
        <end position="14"/>
    </location>
    <ligand>
        <name>substrate</name>
    </ligand>
</feature>
<evidence type="ECO:0000256" key="2">
    <source>
        <dbReference type="ARBA" id="ARBA00023235"/>
    </source>
</evidence>
<protein>
    <submittedName>
        <fullName evidence="5">Histidine phosphatase family protein</fullName>
    </submittedName>
</protein>
<name>A0A921MLW6_9FIRM</name>
<dbReference type="GO" id="GO:0005737">
    <property type="term" value="C:cytoplasm"/>
    <property type="evidence" value="ECO:0007669"/>
    <property type="project" value="TreeGrafter"/>
</dbReference>
<dbReference type="PROSITE" id="PS00018">
    <property type="entry name" value="EF_HAND_1"/>
    <property type="match status" value="1"/>
</dbReference>
<dbReference type="PIRSF" id="PIRSF000709">
    <property type="entry name" value="6PFK_2-Ptase"/>
    <property type="match status" value="1"/>
</dbReference>
<feature type="active site" description="Proton donor/acceptor" evidence="3">
    <location>
        <position position="83"/>
    </location>
</feature>
<sequence>MRILLARHGETGWNAAGRVQGASDTDLNDNGRMQAEELGRRLAESGEKIDVCYASPKRRAFETAEIVCRRLGLTPIPVEDLREVSFGVWEGRTWPEIERQWPEEYEAYQKDRMKVAPPGGESLGDALKRILPALDAIAAGPGETALAVCHSAVIRAVLGWRAGVPFDNKALYRFNVPNAQWVAVDWDRTGQNR</sequence>
<evidence type="ECO:0000256" key="1">
    <source>
        <dbReference type="ARBA" id="ARBA00023152"/>
    </source>
</evidence>
<keyword evidence="2" id="KW-0413">Isomerase</keyword>
<dbReference type="InterPro" id="IPR029033">
    <property type="entry name" value="His_PPase_superfam"/>
</dbReference>
<dbReference type="InterPro" id="IPR013078">
    <property type="entry name" value="His_Pase_superF_clade-1"/>
</dbReference>
<dbReference type="GO" id="GO:0016791">
    <property type="term" value="F:phosphatase activity"/>
    <property type="evidence" value="ECO:0007669"/>
    <property type="project" value="TreeGrafter"/>
</dbReference>
<dbReference type="RefSeq" id="WP_295369677.1">
    <property type="nucleotide sequence ID" value="NZ_DYUC01000053.1"/>
</dbReference>
<feature type="binding site" evidence="4">
    <location>
        <position position="59"/>
    </location>
    <ligand>
        <name>substrate</name>
    </ligand>
</feature>
<accession>A0A921MLW6</accession>
<dbReference type="Gene3D" id="3.40.50.1240">
    <property type="entry name" value="Phosphoglycerate mutase-like"/>
    <property type="match status" value="1"/>
</dbReference>
<dbReference type="Pfam" id="PF00300">
    <property type="entry name" value="His_Phos_1"/>
    <property type="match status" value="1"/>
</dbReference>
<reference evidence="5" key="1">
    <citation type="journal article" date="2021" name="PeerJ">
        <title>Extensive microbial diversity within the chicken gut microbiome revealed by metagenomics and culture.</title>
        <authorList>
            <person name="Gilroy R."/>
            <person name="Ravi A."/>
            <person name="Getino M."/>
            <person name="Pursley I."/>
            <person name="Horton D.L."/>
            <person name="Alikhan N.F."/>
            <person name="Baker D."/>
            <person name="Gharbi K."/>
            <person name="Hall N."/>
            <person name="Watson M."/>
            <person name="Adriaenssens E.M."/>
            <person name="Foster-Nyarko E."/>
            <person name="Jarju S."/>
            <person name="Secka A."/>
            <person name="Antonio M."/>
            <person name="Oren A."/>
            <person name="Chaudhuri R.R."/>
            <person name="La Ragione R."/>
            <person name="Hildebrand F."/>
            <person name="Pallen M.J."/>
        </authorList>
    </citation>
    <scope>NUCLEOTIDE SEQUENCE</scope>
    <source>
        <strain evidence="5">CHK179-5677</strain>
    </source>
</reference>
<comment type="caution">
    <text evidence="5">The sequence shown here is derived from an EMBL/GenBank/DDBJ whole genome shotgun (WGS) entry which is preliminary data.</text>
</comment>
<dbReference type="CDD" id="cd07067">
    <property type="entry name" value="HP_PGM_like"/>
    <property type="match status" value="1"/>
</dbReference>
<organism evidence="5 6">
    <name type="scientific">Pseudoflavonifractor capillosus</name>
    <dbReference type="NCBI Taxonomy" id="106588"/>
    <lineage>
        <taxon>Bacteria</taxon>
        <taxon>Bacillati</taxon>
        <taxon>Bacillota</taxon>
        <taxon>Clostridia</taxon>
        <taxon>Eubacteriales</taxon>
        <taxon>Oscillospiraceae</taxon>
        <taxon>Pseudoflavonifractor</taxon>
    </lineage>
</organism>
<feature type="active site" description="Tele-phosphohistidine intermediate" evidence="3">
    <location>
        <position position="8"/>
    </location>
</feature>
<dbReference type="SUPFAM" id="SSF53254">
    <property type="entry name" value="Phosphoglycerate mutase-like"/>
    <property type="match status" value="1"/>
</dbReference>
<dbReference type="PANTHER" id="PTHR48100">
    <property type="entry name" value="BROAD-SPECIFICITY PHOSPHATASE YOR283W-RELATED"/>
    <property type="match status" value="1"/>
</dbReference>
<reference evidence="5" key="2">
    <citation type="submission" date="2021-09" db="EMBL/GenBank/DDBJ databases">
        <authorList>
            <person name="Gilroy R."/>
        </authorList>
    </citation>
    <scope>NUCLEOTIDE SEQUENCE</scope>
    <source>
        <strain evidence="5">CHK179-5677</strain>
    </source>
</reference>
<dbReference type="EMBL" id="DYUC01000053">
    <property type="protein sequence ID" value="HJG86506.1"/>
    <property type="molecule type" value="Genomic_DNA"/>
</dbReference>
<gene>
    <name evidence="5" type="ORF">K8V01_05735</name>
</gene>
<dbReference type="InterPro" id="IPR001345">
    <property type="entry name" value="PG/BPGM_mutase_AS"/>
</dbReference>
<dbReference type="PROSITE" id="PS00175">
    <property type="entry name" value="PG_MUTASE"/>
    <property type="match status" value="1"/>
</dbReference>
<proteinExistence type="predicted"/>
<dbReference type="PANTHER" id="PTHR48100:SF1">
    <property type="entry name" value="HISTIDINE PHOSPHATASE FAMILY PROTEIN-RELATED"/>
    <property type="match status" value="1"/>
</dbReference>
<evidence type="ECO:0000313" key="5">
    <source>
        <dbReference type="EMBL" id="HJG86506.1"/>
    </source>
</evidence>
<dbReference type="InterPro" id="IPR018247">
    <property type="entry name" value="EF_Hand_1_Ca_BS"/>
</dbReference>
<evidence type="ECO:0000256" key="3">
    <source>
        <dbReference type="PIRSR" id="PIRSR613078-1"/>
    </source>
</evidence>
<dbReference type="Proteomes" id="UP000760668">
    <property type="component" value="Unassembled WGS sequence"/>
</dbReference>
<dbReference type="InterPro" id="IPR050275">
    <property type="entry name" value="PGM_Phosphatase"/>
</dbReference>
<evidence type="ECO:0000313" key="6">
    <source>
        <dbReference type="Proteomes" id="UP000760668"/>
    </source>
</evidence>
<dbReference type="AlphaFoldDB" id="A0A921MLW6"/>